<evidence type="ECO:0000313" key="4">
    <source>
        <dbReference type="Proteomes" id="UP000322667"/>
    </source>
</evidence>
<keyword evidence="1" id="KW-1133">Transmembrane helix</keyword>
<accession>A0A5D2MBI7</accession>
<proteinExistence type="predicted"/>
<feature type="transmembrane region" description="Helical" evidence="1">
    <location>
        <begin position="255"/>
        <end position="274"/>
    </location>
</feature>
<dbReference type="SUPFAM" id="SSF75304">
    <property type="entry name" value="Amidase signature (AS) enzymes"/>
    <property type="match status" value="1"/>
</dbReference>
<keyword evidence="1" id="KW-0472">Membrane</keyword>
<organism evidence="3 4">
    <name type="scientific">Gossypium tomentosum</name>
    <name type="common">Hawaiian cotton</name>
    <name type="synonym">Gossypium sandvicense</name>
    <dbReference type="NCBI Taxonomy" id="34277"/>
    <lineage>
        <taxon>Eukaryota</taxon>
        <taxon>Viridiplantae</taxon>
        <taxon>Streptophyta</taxon>
        <taxon>Embryophyta</taxon>
        <taxon>Tracheophyta</taxon>
        <taxon>Spermatophyta</taxon>
        <taxon>Magnoliopsida</taxon>
        <taxon>eudicotyledons</taxon>
        <taxon>Gunneridae</taxon>
        <taxon>Pentapetalae</taxon>
        <taxon>rosids</taxon>
        <taxon>malvids</taxon>
        <taxon>Malvales</taxon>
        <taxon>Malvaceae</taxon>
        <taxon>Malvoideae</taxon>
        <taxon>Gossypium</taxon>
    </lineage>
</organism>
<feature type="domain" description="Amidase" evidence="2">
    <location>
        <begin position="20"/>
        <end position="156"/>
    </location>
</feature>
<keyword evidence="1" id="KW-0812">Transmembrane</keyword>
<keyword evidence="4" id="KW-1185">Reference proteome</keyword>
<dbReference type="PANTHER" id="PTHR42678:SF25">
    <property type="entry name" value="AMIDASE C869.01"/>
    <property type="match status" value="1"/>
</dbReference>
<evidence type="ECO:0000259" key="2">
    <source>
        <dbReference type="Pfam" id="PF01425"/>
    </source>
</evidence>
<evidence type="ECO:0000256" key="1">
    <source>
        <dbReference type="SAM" id="Phobius"/>
    </source>
</evidence>
<name>A0A5D2MBI7_GOSTO</name>
<dbReference type="InterPro" id="IPR036928">
    <property type="entry name" value="AS_sf"/>
</dbReference>
<gene>
    <name evidence="3" type="ORF">ES332_D01G204100v1</name>
</gene>
<dbReference type="Gene3D" id="3.90.1300.10">
    <property type="entry name" value="Amidase signature (AS) domain"/>
    <property type="match status" value="2"/>
</dbReference>
<dbReference type="PANTHER" id="PTHR42678">
    <property type="entry name" value="AMIDASE"/>
    <property type="match status" value="1"/>
</dbReference>
<reference evidence="3 4" key="1">
    <citation type="submission" date="2019-07" db="EMBL/GenBank/DDBJ databases">
        <title>WGS assembly of Gossypium tomentosum.</title>
        <authorList>
            <person name="Chen Z.J."/>
            <person name="Sreedasyam A."/>
            <person name="Ando A."/>
            <person name="Song Q."/>
            <person name="De L."/>
            <person name="Hulse-Kemp A."/>
            <person name="Ding M."/>
            <person name="Ye W."/>
            <person name="Kirkbride R."/>
            <person name="Jenkins J."/>
            <person name="Plott C."/>
            <person name="Lovell J."/>
            <person name="Lin Y.-M."/>
            <person name="Vaughn R."/>
            <person name="Liu B."/>
            <person name="Li W."/>
            <person name="Simpson S."/>
            <person name="Scheffler B."/>
            <person name="Saski C."/>
            <person name="Grover C."/>
            <person name="Hu G."/>
            <person name="Conover J."/>
            <person name="Carlson J."/>
            <person name="Shu S."/>
            <person name="Boston L."/>
            <person name="Williams M."/>
            <person name="Peterson D."/>
            <person name="Mcgee K."/>
            <person name="Jones D."/>
            <person name="Wendel J."/>
            <person name="Stelly D."/>
            <person name="Grimwood J."/>
            <person name="Schmutz J."/>
        </authorList>
    </citation>
    <scope>NUCLEOTIDE SEQUENCE [LARGE SCALE GENOMIC DNA]</scope>
    <source>
        <strain evidence="3">7179.01</strain>
    </source>
</reference>
<dbReference type="EMBL" id="CM017623">
    <property type="protein sequence ID" value="TYH88673.1"/>
    <property type="molecule type" value="Genomic_DNA"/>
</dbReference>
<sequence>MAHSCTTQAVTWSSVAYRLATHPCEYCRLVVEMLMNVGAVILRKASLTEWYSFRALAKIPNGWYLCGSSSGSAISMAANMVTVSLGSETHGSILCPADYNSVVRLKPTVGLTSRAGVVPISSRQDTIGPMVRTVADAVNLLDAIVGFDPGDSEATSEAAQFIPDGDYKYCNFIRSGELMLLQAEFKSSVNEYLKELALSSNNPELEKLEEYGQQTLIESEKTNGIGEKERKAAEYLEKLSRDGFEKKMKDYKLDALVTLGISLAMTVLAIGGYPGISVPAGYQSIGMPFGIYFGGLKGSEPKLIEMAYAFEQATRLRKPPPQFFQLTNHFLFGTV</sequence>
<dbReference type="Proteomes" id="UP000322667">
    <property type="component" value="Chromosome D01"/>
</dbReference>
<dbReference type="Pfam" id="PF01425">
    <property type="entry name" value="Amidase"/>
    <property type="match status" value="1"/>
</dbReference>
<dbReference type="InterPro" id="IPR023631">
    <property type="entry name" value="Amidase_dom"/>
</dbReference>
<dbReference type="AlphaFoldDB" id="A0A5D2MBI7"/>
<protein>
    <recommendedName>
        <fullName evidence="2">Amidase domain-containing protein</fullName>
    </recommendedName>
</protein>
<evidence type="ECO:0000313" key="3">
    <source>
        <dbReference type="EMBL" id="TYH88673.1"/>
    </source>
</evidence>